<dbReference type="HOGENOM" id="CLU_014744_1_0_1"/>
<dbReference type="EMBL" id="GL376633">
    <property type="status" value="NOT_ANNOTATED_CDS"/>
    <property type="molecule type" value="Genomic_DNA"/>
</dbReference>
<feature type="region of interest" description="Disordered" evidence="1">
    <location>
        <begin position="38"/>
        <end position="72"/>
    </location>
</feature>
<organism evidence="2 3">
    <name type="scientific">Globisporangium ultimum (strain ATCC 200006 / CBS 805.95 / DAOM BR144)</name>
    <name type="common">Pythium ultimum</name>
    <dbReference type="NCBI Taxonomy" id="431595"/>
    <lineage>
        <taxon>Eukaryota</taxon>
        <taxon>Sar</taxon>
        <taxon>Stramenopiles</taxon>
        <taxon>Oomycota</taxon>
        <taxon>Peronosporomycetes</taxon>
        <taxon>Pythiales</taxon>
        <taxon>Pythiaceae</taxon>
        <taxon>Globisporangium</taxon>
    </lineage>
</organism>
<keyword evidence="3" id="KW-1185">Reference proteome</keyword>
<feature type="compositionally biased region" description="Low complexity" evidence="1">
    <location>
        <begin position="367"/>
        <end position="377"/>
    </location>
</feature>
<dbReference type="Gene3D" id="2.30.30.140">
    <property type="match status" value="1"/>
</dbReference>
<proteinExistence type="predicted"/>
<reference evidence="2" key="3">
    <citation type="submission" date="2015-02" db="UniProtKB">
        <authorList>
            <consortium name="EnsemblProtists"/>
        </authorList>
    </citation>
    <scope>IDENTIFICATION</scope>
    <source>
        <strain evidence="2">DAOM BR144</strain>
    </source>
</reference>
<dbReference type="Proteomes" id="UP000019132">
    <property type="component" value="Unassembled WGS sequence"/>
</dbReference>
<name>K3WJR8_GLOUD</name>
<dbReference type="InParanoid" id="K3WJR8"/>
<feature type="region of interest" description="Disordered" evidence="1">
    <location>
        <begin position="459"/>
        <end position="479"/>
    </location>
</feature>
<reference evidence="3" key="1">
    <citation type="journal article" date="2010" name="Genome Biol.">
        <title>Genome sequence of the necrotrophic plant pathogen Pythium ultimum reveals original pathogenicity mechanisms and effector repertoire.</title>
        <authorList>
            <person name="Levesque C.A."/>
            <person name="Brouwer H."/>
            <person name="Cano L."/>
            <person name="Hamilton J.P."/>
            <person name="Holt C."/>
            <person name="Huitema E."/>
            <person name="Raffaele S."/>
            <person name="Robideau G.P."/>
            <person name="Thines M."/>
            <person name="Win J."/>
            <person name="Zerillo M.M."/>
            <person name="Beakes G.W."/>
            <person name="Boore J.L."/>
            <person name="Busam D."/>
            <person name="Dumas B."/>
            <person name="Ferriera S."/>
            <person name="Fuerstenberg S.I."/>
            <person name="Gachon C.M."/>
            <person name="Gaulin E."/>
            <person name="Govers F."/>
            <person name="Grenville-Briggs L."/>
            <person name="Horner N."/>
            <person name="Hostetler J."/>
            <person name="Jiang R.H."/>
            <person name="Johnson J."/>
            <person name="Krajaejun T."/>
            <person name="Lin H."/>
            <person name="Meijer H.J."/>
            <person name="Moore B."/>
            <person name="Morris P."/>
            <person name="Phuntmart V."/>
            <person name="Puiu D."/>
            <person name="Shetty J."/>
            <person name="Stajich J.E."/>
            <person name="Tripathy S."/>
            <person name="Wawra S."/>
            <person name="van West P."/>
            <person name="Whitty B.R."/>
            <person name="Coutinho P.M."/>
            <person name="Henrissat B."/>
            <person name="Martin F."/>
            <person name="Thomas P.D."/>
            <person name="Tyler B.M."/>
            <person name="De Vries R.P."/>
            <person name="Kamoun S."/>
            <person name="Yandell M."/>
            <person name="Tisserat N."/>
            <person name="Buell C.R."/>
        </authorList>
    </citation>
    <scope>NUCLEOTIDE SEQUENCE</scope>
    <source>
        <strain evidence="3">DAOM:BR144</strain>
    </source>
</reference>
<protein>
    <submittedName>
        <fullName evidence="2">Uncharacterized protein</fullName>
    </submittedName>
</protein>
<dbReference type="eggNOG" id="ENOG502RGPV">
    <property type="taxonomic scope" value="Eukaryota"/>
</dbReference>
<dbReference type="VEuPathDB" id="FungiDB:PYU1_G005199"/>
<evidence type="ECO:0000313" key="2">
    <source>
        <dbReference type="EnsemblProtists" id="PYU1_T005210"/>
    </source>
</evidence>
<accession>K3WJR8</accession>
<sequence>MRDQKATEQKAVGKVSHVVDLVESDAAVALDVAIPADLEEKAPQREVQRKRKRSKRLGFSGSKPKQKRQGICPPLQTQLVTDANDAHDDCNMGAPESPILRESTALYEPKSSEAVWDWNMAAVYYNPIVQENLDHLVRTRKNCANVLAANAALCQDGQLANTDAAQLRAMLADADDAMSARVRPLRRGRHYRDIWEEEDFLNADHKRGAFSVDKKKCAFSDQEPLVSNHDLVHGYDDEMFVQFLHRLESQAGKATLVAPHGGAPPKHAKGCESSDAKPKFKQQHTSLNEIILPDVPVQQCHPAAWGNWIIKKPKCQFDIIHPASLSRKASASRWKEESDVLEQLMAQHERAQREEDDDENSSEHSDGNTTSSSSISTALWGNGANDTSRLPSFGHVIEEDDISWEITASLAKLIPLSMHNWRHAQTVYERAACHAQCAPVLRNEAALEKRIEDLYRRLYPPLPPTTPADQGGGAMDQDARTPVFRSRPIDVITHSTRSCKDPTDEMSNCVAASVKYALSLQLGDEVDVLDRNGCWNDGVVVDLYREHDRTTKHVLLQFSLWAADSVEWVSVTEGRILPRGIPHAKWHLCLAQHRLRLLQPATFDK</sequence>
<feature type="compositionally biased region" description="Basic and acidic residues" evidence="1">
    <location>
        <begin position="269"/>
        <end position="278"/>
    </location>
</feature>
<evidence type="ECO:0000313" key="3">
    <source>
        <dbReference type="Proteomes" id="UP000019132"/>
    </source>
</evidence>
<feature type="region of interest" description="Disordered" evidence="1">
    <location>
        <begin position="348"/>
        <end position="380"/>
    </location>
</feature>
<evidence type="ECO:0000256" key="1">
    <source>
        <dbReference type="SAM" id="MobiDB-lite"/>
    </source>
</evidence>
<reference evidence="3" key="2">
    <citation type="submission" date="2010-04" db="EMBL/GenBank/DDBJ databases">
        <authorList>
            <person name="Buell R."/>
            <person name="Hamilton J."/>
            <person name="Hostetler J."/>
        </authorList>
    </citation>
    <scope>NUCLEOTIDE SEQUENCE [LARGE SCALE GENOMIC DNA]</scope>
    <source>
        <strain evidence="3">DAOM:BR144</strain>
    </source>
</reference>
<dbReference type="AlphaFoldDB" id="K3WJR8"/>
<feature type="compositionally biased region" description="Basic and acidic residues" evidence="1">
    <location>
        <begin position="38"/>
        <end position="47"/>
    </location>
</feature>
<feature type="region of interest" description="Disordered" evidence="1">
    <location>
        <begin position="261"/>
        <end position="282"/>
    </location>
</feature>
<dbReference type="EnsemblProtists" id="PYU1_T005210">
    <property type="protein sequence ID" value="PYU1_T005210"/>
    <property type="gene ID" value="PYU1_G005199"/>
</dbReference>